<name>A7VW99_9FIRM</name>
<dbReference type="EMBL" id="ABCB02000020">
    <property type="protein sequence ID" value="EDO60046.1"/>
    <property type="molecule type" value="Genomic_DNA"/>
</dbReference>
<reference evidence="1 2" key="1">
    <citation type="submission" date="2007-08" db="EMBL/GenBank/DDBJ databases">
        <title>Draft genome sequence of Clostridium leptum (DSM 753).</title>
        <authorList>
            <person name="Sudarsanam P."/>
            <person name="Ley R."/>
            <person name="Guruge J."/>
            <person name="Turnbaugh P.J."/>
            <person name="Mahowald M."/>
            <person name="Liep D."/>
            <person name="Gordon J."/>
        </authorList>
    </citation>
    <scope>NUCLEOTIDE SEQUENCE [LARGE SCALE GENOMIC DNA]</scope>
    <source>
        <strain evidence="1 2">DSM 753</strain>
    </source>
</reference>
<protein>
    <submittedName>
        <fullName evidence="1">Uncharacterized protein</fullName>
    </submittedName>
</protein>
<organism evidence="1 2">
    <name type="scientific">[Clostridium] leptum DSM 753</name>
    <dbReference type="NCBI Taxonomy" id="428125"/>
    <lineage>
        <taxon>Bacteria</taxon>
        <taxon>Bacillati</taxon>
        <taxon>Bacillota</taxon>
        <taxon>Clostridia</taxon>
        <taxon>Eubacteriales</taxon>
        <taxon>Oscillospiraceae</taxon>
        <taxon>Oscillospiraceae incertae sedis</taxon>
    </lineage>
</organism>
<dbReference type="HOGENOM" id="CLU_2859798_0_0_9"/>
<gene>
    <name evidence="1" type="ORF">CLOLEP_02863</name>
</gene>
<reference evidence="1 2" key="2">
    <citation type="submission" date="2007-08" db="EMBL/GenBank/DDBJ databases">
        <authorList>
            <person name="Fulton L."/>
            <person name="Clifton S."/>
            <person name="Fulton B."/>
            <person name="Xu J."/>
            <person name="Minx P."/>
            <person name="Pepin K.H."/>
            <person name="Johnson M."/>
            <person name="Thiruvilangam P."/>
            <person name="Bhonagiri V."/>
            <person name="Nash W.E."/>
            <person name="Wang C."/>
            <person name="Mardis E.R."/>
            <person name="Wilson R.K."/>
        </authorList>
    </citation>
    <scope>NUCLEOTIDE SEQUENCE [LARGE SCALE GENOMIC DNA]</scope>
    <source>
        <strain evidence="1 2">DSM 753</strain>
    </source>
</reference>
<sequence length="64" mass="7498">MIFLNQNDYGSSDMPGIIDVVGYDDDDFFSTLPERVKQELSQYRTEVSDSSELRRLAEKIMLRY</sequence>
<dbReference type="Proteomes" id="UP000003490">
    <property type="component" value="Unassembled WGS sequence"/>
</dbReference>
<accession>A7VW99</accession>
<evidence type="ECO:0000313" key="1">
    <source>
        <dbReference type="EMBL" id="EDO60046.1"/>
    </source>
</evidence>
<comment type="caution">
    <text evidence="1">The sequence shown here is derived from an EMBL/GenBank/DDBJ whole genome shotgun (WGS) entry which is preliminary data.</text>
</comment>
<dbReference type="AlphaFoldDB" id="A7VW99"/>
<proteinExistence type="predicted"/>
<evidence type="ECO:0000313" key="2">
    <source>
        <dbReference type="Proteomes" id="UP000003490"/>
    </source>
</evidence>